<evidence type="ECO:0000313" key="2">
    <source>
        <dbReference type="EnsemblPlants" id="TraesCS5A02G418900.1"/>
    </source>
</evidence>
<protein>
    <submittedName>
        <fullName evidence="2">Uncharacterized protein</fullName>
    </submittedName>
</protein>
<name>A0A3B6KNQ9_WHEAT</name>
<evidence type="ECO:0000313" key="3">
    <source>
        <dbReference type="Proteomes" id="UP000019116"/>
    </source>
</evidence>
<proteinExistence type="predicted"/>
<sequence>MYVCCDVSYRLIQKASAADLLVVYFSWGDQLVCRQRWILLMVEQVGGNVAWCALHIPAVFNSSSKAAVILAVLFEDEKSRPKHSCHVSGTMGTRNGNEGRESEARKNRVQRGYTSLERFF</sequence>
<dbReference type="PaxDb" id="4565-Traes_2BS_5C5698050.1"/>
<organism evidence="2">
    <name type="scientific">Triticum aestivum</name>
    <name type="common">Wheat</name>
    <dbReference type="NCBI Taxonomy" id="4565"/>
    <lineage>
        <taxon>Eukaryota</taxon>
        <taxon>Viridiplantae</taxon>
        <taxon>Streptophyta</taxon>
        <taxon>Embryophyta</taxon>
        <taxon>Tracheophyta</taxon>
        <taxon>Spermatophyta</taxon>
        <taxon>Magnoliopsida</taxon>
        <taxon>Liliopsida</taxon>
        <taxon>Poales</taxon>
        <taxon>Poaceae</taxon>
        <taxon>BOP clade</taxon>
        <taxon>Pooideae</taxon>
        <taxon>Triticodae</taxon>
        <taxon>Triticeae</taxon>
        <taxon>Triticinae</taxon>
        <taxon>Triticum</taxon>
    </lineage>
</organism>
<dbReference type="Proteomes" id="UP000019116">
    <property type="component" value="Chromosome 5A"/>
</dbReference>
<dbReference type="Gramene" id="TraesWEE_scaffold_053788_01G000400.1">
    <property type="protein sequence ID" value="TraesWEE_scaffold_053788_01G000400.1"/>
    <property type="gene ID" value="TraesWEE_scaffold_053788_01G000400"/>
</dbReference>
<reference evidence="2" key="2">
    <citation type="submission" date="2018-10" db="UniProtKB">
        <authorList>
            <consortium name="EnsemblPlants"/>
        </authorList>
    </citation>
    <scope>IDENTIFICATION</scope>
</reference>
<dbReference type="EnsemblPlants" id="TraesCS5A02G418900.1">
    <property type="protein sequence ID" value="TraesCS5A02G418900.1"/>
    <property type="gene ID" value="TraesCS5A02G418900"/>
</dbReference>
<evidence type="ECO:0000256" key="1">
    <source>
        <dbReference type="SAM" id="MobiDB-lite"/>
    </source>
</evidence>
<dbReference type="Gramene" id="TraesCAD_scaffold_046561_01G000100.1">
    <property type="protein sequence ID" value="TraesCAD_scaffold_046561_01G000100.1"/>
    <property type="gene ID" value="TraesCAD_scaffold_046561_01G000100"/>
</dbReference>
<dbReference type="Gramene" id="TraesCLE_scaffold_017281_01G000400.1">
    <property type="protein sequence ID" value="TraesCLE_scaffold_017281_01G000400.1"/>
    <property type="gene ID" value="TraesCLE_scaffold_017281_01G000400"/>
</dbReference>
<dbReference type="Gramene" id="TraesCS5A02G418900.1">
    <property type="protein sequence ID" value="TraesCS5A02G418900.1"/>
    <property type="gene ID" value="TraesCS5A02G418900"/>
</dbReference>
<keyword evidence="3" id="KW-1185">Reference proteome</keyword>
<reference evidence="2" key="1">
    <citation type="submission" date="2018-08" db="EMBL/GenBank/DDBJ databases">
        <authorList>
            <person name="Rossello M."/>
        </authorList>
    </citation>
    <scope>NUCLEOTIDE SEQUENCE [LARGE SCALE GENOMIC DNA]</scope>
    <source>
        <strain evidence="2">cv. Chinese Spring</strain>
    </source>
</reference>
<accession>A0A3B6KNQ9</accession>
<dbReference type="Gramene" id="TraesROB_scaffold_050967_01G000400.1">
    <property type="protein sequence ID" value="TraesROB_scaffold_050967_01G000400.1"/>
    <property type="gene ID" value="TraesROB_scaffold_050967_01G000400"/>
</dbReference>
<feature type="compositionally biased region" description="Basic and acidic residues" evidence="1">
    <location>
        <begin position="97"/>
        <end position="106"/>
    </location>
</feature>
<feature type="region of interest" description="Disordered" evidence="1">
    <location>
        <begin position="81"/>
        <end position="108"/>
    </location>
</feature>
<dbReference type="AlphaFoldDB" id="A0A3B6KNQ9"/>